<name>A0A317W401_ASPEC</name>
<evidence type="ECO:0000256" key="1">
    <source>
        <dbReference type="SAM" id="MobiDB-lite"/>
    </source>
</evidence>
<dbReference type="RefSeq" id="XP_025391159.1">
    <property type="nucleotide sequence ID" value="XM_025530595.1"/>
</dbReference>
<dbReference type="GeneID" id="37052557"/>
<organism evidence="2 3">
    <name type="scientific">Aspergillus eucalypticola (strain CBS 122712 / IBT 29274)</name>
    <dbReference type="NCBI Taxonomy" id="1448314"/>
    <lineage>
        <taxon>Eukaryota</taxon>
        <taxon>Fungi</taxon>
        <taxon>Dikarya</taxon>
        <taxon>Ascomycota</taxon>
        <taxon>Pezizomycotina</taxon>
        <taxon>Eurotiomycetes</taxon>
        <taxon>Eurotiomycetidae</taxon>
        <taxon>Eurotiales</taxon>
        <taxon>Aspergillaceae</taxon>
        <taxon>Aspergillus</taxon>
        <taxon>Aspergillus subgen. Circumdati</taxon>
    </lineage>
</organism>
<feature type="compositionally biased region" description="Basic and acidic residues" evidence="1">
    <location>
        <begin position="57"/>
        <end position="76"/>
    </location>
</feature>
<dbReference type="AlphaFoldDB" id="A0A317W401"/>
<gene>
    <name evidence="2" type="ORF">BO83DRAFT_375957</name>
</gene>
<proteinExistence type="predicted"/>
<dbReference type="VEuPathDB" id="FungiDB:BO83DRAFT_375957"/>
<comment type="caution">
    <text evidence="2">The sequence shown here is derived from an EMBL/GenBank/DDBJ whole genome shotgun (WGS) entry which is preliminary data.</text>
</comment>
<reference evidence="2" key="1">
    <citation type="submission" date="2016-12" db="EMBL/GenBank/DDBJ databases">
        <title>The genomes of Aspergillus section Nigri reveals drivers in fungal speciation.</title>
        <authorList>
            <consortium name="DOE Joint Genome Institute"/>
            <person name="Vesth T.C."/>
            <person name="Nybo J."/>
            <person name="Theobald S."/>
            <person name="Brandl J."/>
            <person name="Frisvad J.C."/>
            <person name="Nielsen K.F."/>
            <person name="Lyhne E.K."/>
            <person name="Kogle M.E."/>
            <person name="Kuo A."/>
            <person name="Riley R."/>
            <person name="Clum A."/>
            <person name="Nolan M."/>
            <person name="Lipzen A."/>
            <person name="Salamov A."/>
            <person name="Henrissat B."/>
            <person name="Wiebenga A."/>
            <person name="De vries R.P."/>
            <person name="Grigoriev I.V."/>
            <person name="Mortensen U.H."/>
            <person name="Andersen M.R."/>
            <person name="Baker S.E."/>
        </authorList>
    </citation>
    <scope>NUCLEOTIDE SEQUENCE</scope>
    <source>
        <strain evidence="2">CBS 122712</strain>
    </source>
</reference>
<feature type="region of interest" description="Disordered" evidence="1">
    <location>
        <begin position="21"/>
        <end position="76"/>
    </location>
</feature>
<dbReference type="EMBL" id="MSFU01000005">
    <property type="protein sequence ID" value="PWY80012.1"/>
    <property type="molecule type" value="Genomic_DNA"/>
</dbReference>
<evidence type="ECO:0000313" key="3">
    <source>
        <dbReference type="Proteomes" id="UP000246171"/>
    </source>
</evidence>
<accession>A0A317W401</accession>
<evidence type="ECO:0000313" key="2">
    <source>
        <dbReference type="EMBL" id="PWY80012.1"/>
    </source>
</evidence>
<protein>
    <submittedName>
        <fullName evidence="2">Uncharacterized protein</fullName>
    </submittedName>
</protein>
<dbReference type="Proteomes" id="UP000246171">
    <property type="component" value="Unassembled WGS sequence"/>
</dbReference>
<keyword evidence="3" id="KW-1185">Reference proteome</keyword>
<feature type="compositionally biased region" description="Basic and acidic residues" evidence="1">
    <location>
        <begin position="31"/>
        <end position="43"/>
    </location>
</feature>
<sequence length="76" mass="9021">MDRWLSEREARYYLVVRIIGHGLNDSPATSRHNDRSSQGAERKRVAKSGRRTSNTFEKQRQRERREETEEESERGS</sequence>